<reference evidence="1 2" key="1">
    <citation type="submission" date="2024-04" db="EMBL/GenBank/DDBJ databases">
        <title>Symmetric and asymmetric DNA N6-adenine methylation regulates different biological responses in Mucorales.</title>
        <authorList>
            <consortium name="Lawrence Berkeley National Laboratory"/>
            <person name="Lax C."/>
            <person name="Mondo S.J."/>
            <person name="Osorio-Concepcion M."/>
            <person name="Muszewska A."/>
            <person name="Corrochano-Luque M."/>
            <person name="Gutierrez G."/>
            <person name="Riley R."/>
            <person name="Lipzen A."/>
            <person name="Guo J."/>
            <person name="Hundley H."/>
            <person name="Amirebrahimi M."/>
            <person name="Ng V."/>
            <person name="Lorenzo-Gutierrez D."/>
            <person name="Binder U."/>
            <person name="Yang J."/>
            <person name="Song Y."/>
            <person name="Canovas D."/>
            <person name="Navarro E."/>
            <person name="Freitag M."/>
            <person name="Gabaldon T."/>
            <person name="Grigoriev I.V."/>
            <person name="Corrochano L.M."/>
            <person name="Nicolas F.E."/>
            <person name="Garre V."/>
        </authorList>
    </citation>
    <scope>NUCLEOTIDE SEQUENCE [LARGE SCALE GENOMIC DNA]</scope>
    <source>
        <strain evidence="1 2">L51</strain>
    </source>
</reference>
<comment type="caution">
    <text evidence="1">The sequence shown here is derived from an EMBL/GenBank/DDBJ whole genome shotgun (WGS) entry which is preliminary data.</text>
</comment>
<evidence type="ECO:0000313" key="1">
    <source>
        <dbReference type="EMBL" id="KAL0075245.1"/>
    </source>
</evidence>
<keyword evidence="2" id="KW-1185">Reference proteome</keyword>
<gene>
    <name evidence="1" type="ORF">J3Q64DRAFT_1704066</name>
</gene>
<dbReference type="Proteomes" id="UP001448207">
    <property type="component" value="Unassembled WGS sequence"/>
</dbReference>
<evidence type="ECO:0000313" key="2">
    <source>
        <dbReference type="Proteomes" id="UP001448207"/>
    </source>
</evidence>
<name>A0ABR3AJI8_PHYBL</name>
<accession>A0ABR3AJI8</accession>
<dbReference type="EMBL" id="JBCLYO010000037">
    <property type="protein sequence ID" value="KAL0075245.1"/>
    <property type="molecule type" value="Genomic_DNA"/>
</dbReference>
<proteinExistence type="predicted"/>
<organism evidence="1 2">
    <name type="scientific">Phycomyces blakesleeanus</name>
    <dbReference type="NCBI Taxonomy" id="4837"/>
    <lineage>
        <taxon>Eukaryota</taxon>
        <taxon>Fungi</taxon>
        <taxon>Fungi incertae sedis</taxon>
        <taxon>Mucoromycota</taxon>
        <taxon>Mucoromycotina</taxon>
        <taxon>Mucoromycetes</taxon>
        <taxon>Mucorales</taxon>
        <taxon>Phycomycetaceae</taxon>
        <taxon>Phycomyces</taxon>
    </lineage>
</organism>
<sequence length="119" mass="13771">MEIGLQTNQVSDFAVYGMEYPKKNYKHLIKQKIGELYILDINAFNMSKVCDFCNSKYFRYFQDASGMSWRQKTCSILCRKFGVATVGQKSSILNQDQQQQQQQQSTTINVIVPHSGRRT</sequence>
<protein>
    <submittedName>
        <fullName evidence="1">Uncharacterized protein</fullName>
    </submittedName>
</protein>